<protein>
    <recommendedName>
        <fullName evidence="4">Cupin domain-containing protein</fullName>
    </recommendedName>
</protein>
<reference evidence="2" key="1">
    <citation type="submission" date="2023-03" db="EMBL/GenBank/DDBJ databases">
        <authorList>
            <person name="Steffen K."/>
            <person name="Cardenas P."/>
        </authorList>
    </citation>
    <scope>NUCLEOTIDE SEQUENCE</scope>
</reference>
<proteinExistence type="predicted"/>
<organism evidence="2 3">
    <name type="scientific">Geodia barretti</name>
    <name type="common">Barrett's horny sponge</name>
    <dbReference type="NCBI Taxonomy" id="519541"/>
    <lineage>
        <taxon>Eukaryota</taxon>
        <taxon>Metazoa</taxon>
        <taxon>Porifera</taxon>
        <taxon>Demospongiae</taxon>
        <taxon>Heteroscleromorpha</taxon>
        <taxon>Tetractinellida</taxon>
        <taxon>Astrophorina</taxon>
        <taxon>Geodiidae</taxon>
        <taxon>Geodia</taxon>
    </lineage>
</organism>
<sequence>MSIARLYTGDDGQSHIEEMSADSHPELASLQSTTGIVFRTFEPGYFSDWHTAPRRQFVITLEGEVEIGLGDGTLHRFGPGHAMLAEDLSGKGHTTRAVGDKPRVTATVPLSG</sequence>
<dbReference type="InterPro" id="IPR014710">
    <property type="entry name" value="RmlC-like_jellyroll"/>
</dbReference>
<feature type="compositionally biased region" description="Basic and acidic residues" evidence="1">
    <location>
        <begin position="12"/>
        <end position="25"/>
    </location>
</feature>
<dbReference type="Gene3D" id="2.60.120.10">
    <property type="entry name" value="Jelly Rolls"/>
    <property type="match status" value="1"/>
</dbReference>
<dbReference type="EMBL" id="CASHTH010003893">
    <property type="protein sequence ID" value="CAI8051006.1"/>
    <property type="molecule type" value="Genomic_DNA"/>
</dbReference>
<dbReference type="SUPFAM" id="SSF51182">
    <property type="entry name" value="RmlC-like cupins"/>
    <property type="match status" value="1"/>
</dbReference>
<evidence type="ECO:0008006" key="4">
    <source>
        <dbReference type="Google" id="ProtNLM"/>
    </source>
</evidence>
<dbReference type="Proteomes" id="UP001174909">
    <property type="component" value="Unassembled WGS sequence"/>
</dbReference>
<evidence type="ECO:0000313" key="2">
    <source>
        <dbReference type="EMBL" id="CAI8051006.1"/>
    </source>
</evidence>
<dbReference type="AlphaFoldDB" id="A0AA35TQ33"/>
<evidence type="ECO:0000256" key="1">
    <source>
        <dbReference type="SAM" id="MobiDB-lite"/>
    </source>
</evidence>
<accession>A0AA35TQ33</accession>
<evidence type="ECO:0000313" key="3">
    <source>
        <dbReference type="Proteomes" id="UP001174909"/>
    </source>
</evidence>
<keyword evidence="3" id="KW-1185">Reference proteome</keyword>
<comment type="caution">
    <text evidence="2">The sequence shown here is derived from an EMBL/GenBank/DDBJ whole genome shotgun (WGS) entry which is preliminary data.</text>
</comment>
<feature type="region of interest" description="Disordered" evidence="1">
    <location>
        <begin position="1"/>
        <end position="27"/>
    </location>
</feature>
<name>A0AA35TQ33_GEOBA</name>
<dbReference type="InterPro" id="IPR011051">
    <property type="entry name" value="RmlC_Cupin_sf"/>
</dbReference>
<gene>
    <name evidence="2" type="ORF">GBAR_LOCUS27966</name>
</gene>